<dbReference type="SUPFAM" id="SSF52113">
    <property type="entry name" value="BRCT domain"/>
    <property type="match status" value="1"/>
</dbReference>
<evidence type="ECO:0000256" key="2">
    <source>
        <dbReference type="ARBA" id="ARBA00022763"/>
    </source>
</evidence>
<feature type="domain" description="BRCT" evidence="5">
    <location>
        <begin position="1213"/>
        <end position="1323"/>
    </location>
</feature>
<feature type="compositionally biased region" description="Basic and acidic residues" evidence="4">
    <location>
        <begin position="562"/>
        <end position="572"/>
    </location>
</feature>
<feature type="compositionally biased region" description="Basic residues" evidence="4">
    <location>
        <begin position="938"/>
        <end position="947"/>
    </location>
</feature>
<dbReference type="InterPro" id="IPR047252">
    <property type="entry name" value="TP53BP1-like"/>
</dbReference>
<dbReference type="Proteomes" id="UP001310890">
    <property type="component" value="Unassembled WGS sequence"/>
</dbReference>
<dbReference type="PANTHER" id="PTHR15321">
    <property type="entry name" value="TUMOR SUPPRESSOR P53-BINDING PROTEIN 1"/>
    <property type="match status" value="1"/>
</dbReference>
<feature type="compositionally biased region" description="Low complexity" evidence="4">
    <location>
        <begin position="55"/>
        <end position="83"/>
    </location>
</feature>
<comment type="caution">
    <text evidence="6">The sequence shown here is derived from an EMBL/GenBank/DDBJ whole genome shotgun (WGS) entry which is preliminary data.</text>
</comment>
<feature type="compositionally biased region" description="Polar residues" evidence="4">
    <location>
        <begin position="320"/>
        <end position="336"/>
    </location>
</feature>
<feature type="compositionally biased region" description="Polar residues" evidence="4">
    <location>
        <begin position="548"/>
        <end position="561"/>
    </location>
</feature>
<evidence type="ECO:0000259" key="5">
    <source>
        <dbReference type="PROSITE" id="PS50172"/>
    </source>
</evidence>
<dbReference type="PANTHER" id="PTHR15321:SF3">
    <property type="entry name" value="TP53-BINDING PROTEIN 1"/>
    <property type="match status" value="1"/>
</dbReference>
<dbReference type="Gene3D" id="3.40.50.10190">
    <property type="entry name" value="BRCT domain"/>
    <property type="match status" value="1"/>
</dbReference>
<feature type="region of interest" description="Disordered" evidence="4">
    <location>
        <begin position="284"/>
        <end position="307"/>
    </location>
</feature>
<feature type="compositionally biased region" description="Acidic residues" evidence="4">
    <location>
        <begin position="489"/>
        <end position="510"/>
    </location>
</feature>
<feature type="region of interest" description="Disordered" evidence="4">
    <location>
        <begin position="799"/>
        <end position="897"/>
    </location>
</feature>
<feature type="compositionally biased region" description="Basic and acidic residues" evidence="4">
    <location>
        <begin position="350"/>
        <end position="360"/>
    </location>
</feature>
<dbReference type="PROSITE" id="PS50172">
    <property type="entry name" value="BRCT"/>
    <property type="match status" value="1"/>
</dbReference>
<feature type="compositionally biased region" description="Polar residues" evidence="4">
    <location>
        <begin position="85"/>
        <end position="96"/>
    </location>
</feature>
<dbReference type="Gene3D" id="2.30.30.140">
    <property type="match status" value="1"/>
</dbReference>
<accession>A0AAN7TP66</accession>
<evidence type="ECO:0000256" key="3">
    <source>
        <dbReference type="ARBA" id="ARBA00023242"/>
    </source>
</evidence>
<feature type="region of interest" description="Disordered" evidence="4">
    <location>
        <begin position="656"/>
        <end position="746"/>
    </location>
</feature>
<feature type="compositionally biased region" description="Low complexity" evidence="4">
    <location>
        <begin position="850"/>
        <end position="864"/>
    </location>
</feature>
<dbReference type="Pfam" id="PF18115">
    <property type="entry name" value="Tudor_3"/>
    <property type="match status" value="1"/>
</dbReference>
<organism evidence="6 7">
    <name type="scientific">Meristemomyces frigidus</name>
    <dbReference type="NCBI Taxonomy" id="1508187"/>
    <lineage>
        <taxon>Eukaryota</taxon>
        <taxon>Fungi</taxon>
        <taxon>Dikarya</taxon>
        <taxon>Ascomycota</taxon>
        <taxon>Pezizomycotina</taxon>
        <taxon>Dothideomycetes</taxon>
        <taxon>Dothideomycetidae</taxon>
        <taxon>Mycosphaerellales</taxon>
        <taxon>Teratosphaeriaceae</taxon>
        <taxon>Meristemomyces</taxon>
    </lineage>
</organism>
<proteinExistence type="predicted"/>
<feature type="compositionally biased region" description="Acidic residues" evidence="4">
    <location>
        <begin position="444"/>
        <end position="476"/>
    </location>
</feature>
<dbReference type="GO" id="GO:0005634">
    <property type="term" value="C:nucleus"/>
    <property type="evidence" value="ECO:0007669"/>
    <property type="project" value="UniProtKB-SubCell"/>
</dbReference>
<feature type="compositionally biased region" description="Polar residues" evidence="4">
    <location>
        <begin position="1162"/>
        <end position="1172"/>
    </location>
</feature>
<dbReference type="GO" id="GO:0045944">
    <property type="term" value="P:positive regulation of transcription by RNA polymerase II"/>
    <property type="evidence" value="ECO:0007669"/>
    <property type="project" value="TreeGrafter"/>
</dbReference>
<feature type="compositionally biased region" description="Polar residues" evidence="4">
    <location>
        <begin position="811"/>
        <end position="826"/>
    </location>
</feature>
<keyword evidence="2" id="KW-0227">DNA damage</keyword>
<dbReference type="InterPro" id="IPR036420">
    <property type="entry name" value="BRCT_dom_sf"/>
</dbReference>
<dbReference type="CDD" id="cd17745">
    <property type="entry name" value="BRCT_p53bp1_rpt1"/>
    <property type="match status" value="1"/>
</dbReference>
<evidence type="ECO:0000313" key="6">
    <source>
        <dbReference type="EMBL" id="KAK5116196.1"/>
    </source>
</evidence>
<feature type="region of interest" description="Disordered" evidence="4">
    <location>
        <begin position="320"/>
        <end position="640"/>
    </location>
</feature>
<evidence type="ECO:0000313" key="7">
    <source>
        <dbReference type="Proteomes" id="UP001310890"/>
    </source>
</evidence>
<feature type="region of interest" description="Disordered" evidence="4">
    <location>
        <begin position="28"/>
        <end position="127"/>
    </location>
</feature>
<dbReference type="InterPro" id="IPR047249">
    <property type="entry name" value="BRCT_p53bp1-like_rpt1"/>
</dbReference>
<dbReference type="InterPro" id="IPR041297">
    <property type="entry name" value="Crb2_Tudor"/>
</dbReference>
<dbReference type="EMBL" id="JAVRRL010000009">
    <property type="protein sequence ID" value="KAK5116196.1"/>
    <property type="molecule type" value="Genomic_DNA"/>
</dbReference>
<feature type="compositionally biased region" description="Basic residues" evidence="4">
    <location>
        <begin position="799"/>
        <end position="809"/>
    </location>
</feature>
<feature type="compositionally biased region" description="Basic and acidic residues" evidence="4">
    <location>
        <begin position="928"/>
        <end position="937"/>
    </location>
</feature>
<dbReference type="GO" id="GO:0000077">
    <property type="term" value="P:DNA damage checkpoint signaling"/>
    <property type="evidence" value="ECO:0007669"/>
    <property type="project" value="TreeGrafter"/>
</dbReference>
<feature type="compositionally biased region" description="Gly residues" evidence="4">
    <location>
        <begin position="601"/>
        <end position="610"/>
    </location>
</feature>
<evidence type="ECO:0000256" key="1">
    <source>
        <dbReference type="ARBA" id="ARBA00004123"/>
    </source>
</evidence>
<dbReference type="InterPro" id="IPR001357">
    <property type="entry name" value="BRCT_dom"/>
</dbReference>
<feature type="compositionally biased region" description="Polar residues" evidence="4">
    <location>
        <begin position="705"/>
        <end position="717"/>
    </location>
</feature>
<evidence type="ECO:0000256" key="4">
    <source>
        <dbReference type="SAM" id="MobiDB-lite"/>
    </source>
</evidence>
<keyword evidence="3" id="KW-0539">Nucleus</keyword>
<reference evidence="6" key="1">
    <citation type="submission" date="2023-08" db="EMBL/GenBank/DDBJ databases">
        <title>Black Yeasts Isolated from many extreme environments.</title>
        <authorList>
            <person name="Coleine C."/>
            <person name="Stajich J.E."/>
            <person name="Selbmann L."/>
        </authorList>
    </citation>
    <scope>NUCLEOTIDE SEQUENCE</scope>
    <source>
        <strain evidence="6">CCFEE 5401</strain>
    </source>
</reference>
<feature type="region of interest" description="Disordered" evidence="4">
    <location>
        <begin position="909"/>
        <end position="958"/>
    </location>
</feature>
<comment type="subcellular location">
    <subcellularLocation>
        <location evidence="1">Nucleus</location>
    </subcellularLocation>
</comment>
<feature type="compositionally biased region" description="Polar residues" evidence="4">
    <location>
        <begin position="631"/>
        <end position="640"/>
    </location>
</feature>
<sequence>MAAVAENSVASVDNRDLAALQVLLLQPRLPITRGPDAAGADVPHQRDDADDDSASAEVVASVDTVRSPVAPAARPRAPPQLAVTKSASAAETNAVVQRSPLHEPSRSMARPASFHGFPDGDTQPMDSQVYRDHTTSMAARSAMDAVTSPKPVLTVRRSPDGWFETCNTNATERTPHTFVEGETGYIDLLEGGWHADLQASPGMRSTTSGIDELLASPQTQLQMADAIRVPTMPETPALAGHKRRSSGEIIGSASQAAMRTPAYSQLFGAFKRPAMSAAELFGQTQAPSSPIPDGPRSDPVVTRPSPNILERATLSSPSIMKSSPLMTMHSRPTSAATGEPKENYTSMQESDERRRAREMEEGAANRIHQHSDDDDESMMDDFLQRPKNVGMQRVMSDQTLHNWSKRRAPSRPPSRPSSSRKQDVTIDLVTPATVRRRPGWVAFEFDEVSNDGDVIAEDEVENGDTGNVDEDDDVYDELAQTVLRSQADVPEEDEQHGDSSEQDGDEDENGEALQRGEEMEADLDNPGRNPETDNGVPGTPAEPDKAVTATQRSAVADSQPQHSEKRQLENLKGHAPSSMASFVPGSQYAGRTSEQQALLRDGGGLRGPNSGGKKDSEATSGMPSSPPLPDTGNTAFSNAANASLARREALAGFQLVHSEPHWEQDEQVIPESDAVLPDAARPRTAEPADQIPANDSNGVLPAPFSTAQTHLSTSGPSPSKLRATEQKSPFKPLDSQHSRTSVDSPRKLAGARRFAHIAADPSPPDASGEAELDNDVDAIMSDILTAEDENFIDIMSSARKRRKLSHRPTLRASSNLISPSKVSATVNPHAIQERRPVVDEVQPITTKSDSCQAQASTTMQSSASKGNERPMSTPETSDPPKGTQESTRKREQAGAAVVSQLLSARSTGISTKLAGRGRKTAAPVEEDVGSKRMDGVGKRRSGSKKSRRGGDRPTDVPYAQGKVAAAPVPDTKPAADVALSVFIPSDQTTEDVAKKHDLAESVDLLARNRIFALFKGTPNNFYPATWLEPSSDGIKQTIRFDDQTTINLDAAHISALELREGDRVKVDDAGMRNKVWIVKGFGRVTQTAEERTMGSDVHGHTTVLVYVKAGGRNSMPTSTSTSAEDSTVREVLVNRIYLTPSMWSTFAKREFIPPTMRGRNATRLNTPTSGIQTPDAETPGSRTRRSIIPSFKAAAQSSHLREESTTIKHPAPPGSGIFNNMAFAISYGSNESKKREITASIQRNGGAILESGFDELFELASLADQDDKQPIANEQAGLQLKQRFAGLGFVALIADRHSRRAKYVQALALGLPTLSGRWIMDSLALATGGTQSKSPTTASVDWSRYLLAAGESSYLNGAVRSRTLRPYSAAGAKLADTIVKRETLLGGDGVLIIASKKHRAWERRKAYAFLTLALGAARVRRVNDLVEAKTLLKVEIGRWKWVYVDGPVAEASKVLFLSASGATGAKRKREEVAVKVEAKAMVAVSAEGDVRAVNDEFVVQSLILGALVD</sequence>
<gene>
    <name evidence="6" type="ORF">LTR62_008522</name>
</gene>
<name>A0AAN7TP66_9PEZI</name>
<protein>
    <recommendedName>
        <fullName evidence="5">BRCT domain-containing protein</fullName>
    </recommendedName>
</protein>
<feature type="region of interest" description="Disordered" evidence="4">
    <location>
        <begin position="1157"/>
        <end position="1183"/>
    </location>
</feature>
<dbReference type="GO" id="GO:0042393">
    <property type="term" value="F:histone binding"/>
    <property type="evidence" value="ECO:0007669"/>
    <property type="project" value="TreeGrafter"/>
</dbReference>